<evidence type="ECO:0000313" key="1">
    <source>
        <dbReference type="EMBL" id="KAL0469563.1"/>
    </source>
</evidence>
<reference evidence="1 2" key="1">
    <citation type="submission" date="2023-09" db="EMBL/GenBank/DDBJ databases">
        <title>Multi-omics analysis of a traditional fermented food reveals byproduct-associated fungal strains for waste-to-food upcycling.</title>
        <authorList>
            <consortium name="Lawrence Berkeley National Laboratory"/>
            <person name="Rekdal V.M."/>
            <person name="Villalobos-Escobedo J.M."/>
            <person name="Rodriguez-Valeron N."/>
            <person name="Garcia M.O."/>
            <person name="Vasquez D.P."/>
            <person name="Damayanti I."/>
            <person name="Sorensen P.M."/>
            <person name="Baidoo E.E."/>
            <person name="De Carvalho A.C."/>
            <person name="Riley R."/>
            <person name="Lipzen A."/>
            <person name="He G."/>
            <person name="Yan M."/>
            <person name="Haridas S."/>
            <person name="Daum C."/>
            <person name="Yoshinaga Y."/>
            <person name="Ng V."/>
            <person name="Grigoriev I.V."/>
            <person name="Munk R."/>
            <person name="Nuraida L."/>
            <person name="Wijaya C.H."/>
            <person name="Morales P.-C."/>
            <person name="Keasling J.D."/>
        </authorList>
    </citation>
    <scope>NUCLEOTIDE SEQUENCE [LARGE SCALE GENOMIC DNA]</scope>
    <source>
        <strain evidence="1 2">FGSC 2613</strain>
    </source>
</reference>
<comment type="caution">
    <text evidence="1">The sequence shown here is derived from an EMBL/GenBank/DDBJ whole genome shotgun (WGS) entry which is preliminary data.</text>
</comment>
<accession>A0ABR3DCG5</accession>
<gene>
    <name evidence="1" type="ORF">QR685DRAFT_572541</name>
</gene>
<name>A0ABR3DCG5_NEUIN</name>
<proteinExistence type="predicted"/>
<organism evidence="1 2">
    <name type="scientific">Neurospora intermedia</name>
    <dbReference type="NCBI Taxonomy" id="5142"/>
    <lineage>
        <taxon>Eukaryota</taxon>
        <taxon>Fungi</taxon>
        <taxon>Dikarya</taxon>
        <taxon>Ascomycota</taxon>
        <taxon>Pezizomycotina</taxon>
        <taxon>Sordariomycetes</taxon>
        <taxon>Sordariomycetidae</taxon>
        <taxon>Sordariales</taxon>
        <taxon>Sordariaceae</taxon>
        <taxon>Neurospora</taxon>
    </lineage>
</organism>
<evidence type="ECO:0000313" key="2">
    <source>
        <dbReference type="Proteomes" id="UP001451303"/>
    </source>
</evidence>
<dbReference type="Proteomes" id="UP001451303">
    <property type="component" value="Unassembled WGS sequence"/>
</dbReference>
<protein>
    <submittedName>
        <fullName evidence="1">Uncharacterized protein</fullName>
    </submittedName>
</protein>
<sequence length="195" mass="21629">MLYCFRPLGMYSVSMDPQVINSIPGQLFTPSLAISGQSALGSYNLPKLRGGRALSAVKNRHVDFFQCARWFRPSRFRRFWRPTFCPDLSMSMSTEFPNIVGFCYTLSTVMPGHSFRLVFLSFPLSPGASNPMSAYPPSREVTVSIPVTEPFTIGDVFTCFGGVRAGRYRAPPLSRILQSAVFSSGHGIQGRALLR</sequence>
<dbReference type="EMBL" id="JAVLET010000005">
    <property type="protein sequence ID" value="KAL0469563.1"/>
    <property type="molecule type" value="Genomic_DNA"/>
</dbReference>
<keyword evidence="2" id="KW-1185">Reference proteome</keyword>